<accession>A0A915KCI4</accession>
<sequence>MDFGMRHLRPYQGLLLRTRCVVNVFVPHSFVHVFVKIFTLTTMKDSSMSKCTRIIQANDNL</sequence>
<reference evidence="3" key="1">
    <citation type="submission" date="2022-11" db="UniProtKB">
        <authorList>
            <consortium name="WormBaseParasite"/>
        </authorList>
    </citation>
    <scope>IDENTIFICATION</scope>
</reference>
<name>A0A915KCI4_ROMCU</name>
<evidence type="ECO:0000313" key="3">
    <source>
        <dbReference type="WBParaSite" id="nRc.2.0.1.t35624-RA"/>
    </source>
</evidence>
<keyword evidence="1" id="KW-0812">Transmembrane</keyword>
<keyword evidence="1" id="KW-0472">Membrane</keyword>
<dbReference type="AlphaFoldDB" id="A0A915KCI4"/>
<keyword evidence="1" id="KW-1133">Transmembrane helix</keyword>
<organism evidence="2 3">
    <name type="scientific">Romanomermis culicivorax</name>
    <name type="common">Nematode worm</name>
    <dbReference type="NCBI Taxonomy" id="13658"/>
    <lineage>
        <taxon>Eukaryota</taxon>
        <taxon>Metazoa</taxon>
        <taxon>Ecdysozoa</taxon>
        <taxon>Nematoda</taxon>
        <taxon>Enoplea</taxon>
        <taxon>Dorylaimia</taxon>
        <taxon>Mermithida</taxon>
        <taxon>Mermithoidea</taxon>
        <taxon>Mermithidae</taxon>
        <taxon>Romanomermis</taxon>
    </lineage>
</organism>
<keyword evidence="2" id="KW-1185">Reference proteome</keyword>
<protein>
    <submittedName>
        <fullName evidence="3">Uncharacterized protein</fullName>
    </submittedName>
</protein>
<evidence type="ECO:0000256" key="1">
    <source>
        <dbReference type="SAM" id="Phobius"/>
    </source>
</evidence>
<proteinExistence type="predicted"/>
<evidence type="ECO:0000313" key="2">
    <source>
        <dbReference type="Proteomes" id="UP000887565"/>
    </source>
</evidence>
<feature type="transmembrane region" description="Helical" evidence="1">
    <location>
        <begin position="20"/>
        <end position="39"/>
    </location>
</feature>
<dbReference type="Proteomes" id="UP000887565">
    <property type="component" value="Unplaced"/>
</dbReference>
<dbReference type="WBParaSite" id="nRc.2.0.1.t35624-RA">
    <property type="protein sequence ID" value="nRc.2.0.1.t35624-RA"/>
    <property type="gene ID" value="nRc.2.0.1.g35624"/>
</dbReference>